<dbReference type="Proteomes" id="UP000578449">
    <property type="component" value="Unassembled WGS sequence"/>
</dbReference>
<proteinExistence type="predicted"/>
<evidence type="ECO:0000259" key="3">
    <source>
        <dbReference type="Pfam" id="PF25149"/>
    </source>
</evidence>
<dbReference type="EMBL" id="JACHGN010000002">
    <property type="protein sequence ID" value="MBB5131342.1"/>
    <property type="molecule type" value="Genomic_DNA"/>
</dbReference>
<feature type="transmembrane region" description="Helical" evidence="1">
    <location>
        <begin position="66"/>
        <end position="88"/>
    </location>
</feature>
<gene>
    <name evidence="4" type="ORF">HNP84_001048</name>
</gene>
<dbReference type="RefSeq" id="WP_185048183.1">
    <property type="nucleotide sequence ID" value="NZ_BAABIX010000023.1"/>
</dbReference>
<dbReference type="InterPro" id="IPR056726">
    <property type="entry name" value="DUF7824"/>
</dbReference>
<reference evidence="4 5" key="1">
    <citation type="submission" date="2020-08" db="EMBL/GenBank/DDBJ databases">
        <title>Genomic Encyclopedia of Type Strains, Phase IV (KMG-IV): sequencing the most valuable type-strain genomes for metagenomic binning, comparative biology and taxonomic classification.</title>
        <authorList>
            <person name="Goeker M."/>
        </authorList>
    </citation>
    <scope>NUCLEOTIDE SEQUENCE [LARGE SCALE GENOMIC DNA]</scope>
    <source>
        <strain evidence="4 5">DSM 45615</strain>
    </source>
</reference>
<dbReference type="Pfam" id="PF25149">
    <property type="entry name" value="DUF7825"/>
    <property type="match status" value="1"/>
</dbReference>
<evidence type="ECO:0008006" key="6">
    <source>
        <dbReference type="Google" id="ProtNLM"/>
    </source>
</evidence>
<evidence type="ECO:0000313" key="5">
    <source>
        <dbReference type="Proteomes" id="UP000578449"/>
    </source>
</evidence>
<dbReference type="AlphaFoldDB" id="A0A840NVU5"/>
<comment type="caution">
    <text evidence="4">The sequence shown here is derived from an EMBL/GenBank/DDBJ whole genome shotgun (WGS) entry which is preliminary data.</text>
</comment>
<accession>A0A840NVU5</accession>
<dbReference type="InterPro" id="IPR056727">
    <property type="entry name" value="DUF7825"/>
</dbReference>
<sequence length="852" mass="91182">MTTTADLPAPLRALFARVADGDTPGTLRIVTGLGPEERKLAAAELPRYAAAQSAAHRGWWEWREQFTPLIVAGAACVGGAAAVTSWLFRREFRWRVTGDGDARIILALLRERPEPWRADAARRIAGRLRTPDLEHWEVAAELVRETGIEPPADEAFMAGWLRWGLIDERAAADPLFPHLAPRVFDCDSLADEFGDRQADTVARLVASGALDRAAVIEGAVTRLLRDGPAAPVPLVWLLDALAPTLDEAEGLARDLVRMLPTVPVAVADMALARLRELEAAGRLEDDLLAEAVEALAFRPEKKLVRAAVAWIDDAVRREPRRADLGLRALAAIFAIDTLMIQERAVRVAARLAARAGDEGRTAIMEAAGGLPAELREKIATAYGETVAARDTGPAPVLVAPPGPALPPPVASPEELVRRLSAVADPLPVAEFECLLAGLAEWAHREPGTLRELLLSWWQPLNPGFFGYVGYATYETLLTLFRRVVLAFASPPDSRSLSATIKTEQVYWHGRNVLDEFYRDRAHELIAHFEDERAYPALLAAPTSATGSIDPAVLLDRIERLDAAGVEALPADLAQALLRLDPEAGEPVAERAEKTSGEAGRALAAWVRGGGLPDRRARCEVRHHKRYYSDYQEIEIAFDPPVEGPFRKLFTPTSSYADTMEFWPLVLPAHREVVAAHALAALQLHVSGSGTDQAAVLVSLAHADGPIGRAMACALACAMGFEAASGRAAAADALLVLAARGQVPAAELARAVTDLVTGEFVKLSRVIGVLDDVTGAGGHEAVWAIVAELLPALLPGPGERPRNGLADLLAAGARAAAPAAAKAVIPELAAVAARKGSSRLAQEARRLQALLTG</sequence>
<evidence type="ECO:0000259" key="2">
    <source>
        <dbReference type="Pfam" id="PF25148"/>
    </source>
</evidence>
<keyword evidence="5" id="KW-1185">Reference proteome</keyword>
<feature type="domain" description="DUF7825" evidence="3">
    <location>
        <begin position="654"/>
        <end position="771"/>
    </location>
</feature>
<name>A0A840NVU5_9ACTN</name>
<evidence type="ECO:0000256" key="1">
    <source>
        <dbReference type="SAM" id="Phobius"/>
    </source>
</evidence>
<evidence type="ECO:0000313" key="4">
    <source>
        <dbReference type="EMBL" id="MBB5131342.1"/>
    </source>
</evidence>
<protein>
    <recommendedName>
        <fullName evidence="6">Secreted protein</fullName>
    </recommendedName>
</protein>
<dbReference type="Pfam" id="PF25148">
    <property type="entry name" value="DUF7824"/>
    <property type="match status" value="1"/>
</dbReference>
<keyword evidence="1" id="KW-0472">Membrane</keyword>
<organism evidence="4 5">
    <name type="scientific">Thermocatellispora tengchongensis</name>
    <dbReference type="NCBI Taxonomy" id="1073253"/>
    <lineage>
        <taxon>Bacteria</taxon>
        <taxon>Bacillati</taxon>
        <taxon>Actinomycetota</taxon>
        <taxon>Actinomycetes</taxon>
        <taxon>Streptosporangiales</taxon>
        <taxon>Streptosporangiaceae</taxon>
        <taxon>Thermocatellispora</taxon>
    </lineage>
</organism>
<keyword evidence="1" id="KW-1133">Transmembrane helix</keyword>
<keyword evidence="1" id="KW-0812">Transmembrane</keyword>
<feature type="domain" description="DUF7824" evidence="2">
    <location>
        <begin position="409"/>
        <end position="597"/>
    </location>
</feature>